<evidence type="ECO:0000256" key="1">
    <source>
        <dbReference type="SAM" id="MobiDB-lite"/>
    </source>
</evidence>
<organism evidence="2 3">
    <name type="scientific">Paramarasmius palmivorus</name>
    <dbReference type="NCBI Taxonomy" id="297713"/>
    <lineage>
        <taxon>Eukaryota</taxon>
        <taxon>Fungi</taxon>
        <taxon>Dikarya</taxon>
        <taxon>Basidiomycota</taxon>
        <taxon>Agaricomycotina</taxon>
        <taxon>Agaricomycetes</taxon>
        <taxon>Agaricomycetidae</taxon>
        <taxon>Agaricales</taxon>
        <taxon>Marasmiineae</taxon>
        <taxon>Marasmiaceae</taxon>
        <taxon>Paramarasmius</taxon>
    </lineage>
</organism>
<keyword evidence="3" id="KW-1185">Reference proteome</keyword>
<accession>A0AAW0B4G6</accession>
<evidence type="ECO:0000313" key="2">
    <source>
        <dbReference type="EMBL" id="KAK7020695.1"/>
    </source>
</evidence>
<evidence type="ECO:0000313" key="3">
    <source>
        <dbReference type="Proteomes" id="UP001383192"/>
    </source>
</evidence>
<reference evidence="2 3" key="1">
    <citation type="submission" date="2024-01" db="EMBL/GenBank/DDBJ databases">
        <title>A draft genome for a cacao thread blight-causing isolate of Paramarasmius palmivorus.</title>
        <authorList>
            <person name="Baruah I.K."/>
            <person name="Bukari Y."/>
            <person name="Amoako-Attah I."/>
            <person name="Meinhardt L.W."/>
            <person name="Bailey B.A."/>
            <person name="Cohen S.P."/>
        </authorList>
    </citation>
    <scope>NUCLEOTIDE SEQUENCE [LARGE SCALE GENOMIC DNA]</scope>
    <source>
        <strain evidence="2 3">GH-12</strain>
    </source>
</reference>
<sequence length="154" mass="16267">MPSPSSNTSQTQAQTSGTTQSPVSSAQNTEDKPNNGESTSTKKAEKPGSQPHASESNSGTDSESDIASYDVTTVPSPSRNPSSRGRPYTAPVAIPLDSSLDMVQGALRNNFIDALYGPFSAAGGASQLLLRERELARKHNIRTQSDDTEGEDRV</sequence>
<dbReference type="AlphaFoldDB" id="A0AAW0B4G6"/>
<feature type="compositionally biased region" description="Low complexity" evidence="1">
    <location>
        <begin position="75"/>
        <end position="87"/>
    </location>
</feature>
<name>A0AAW0B4G6_9AGAR</name>
<feature type="compositionally biased region" description="Low complexity" evidence="1">
    <location>
        <begin position="1"/>
        <end position="22"/>
    </location>
</feature>
<comment type="caution">
    <text evidence="2">The sequence shown here is derived from an EMBL/GenBank/DDBJ whole genome shotgun (WGS) entry which is preliminary data.</text>
</comment>
<proteinExistence type="predicted"/>
<feature type="compositionally biased region" description="Polar residues" evidence="1">
    <location>
        <begin position="51"/>
        <end position="61"/>
    </location>
</feature>
<dbReference type="Proteomes" id="UP001383192">
    <property type="component" value="Unassembled WGS sequence"/>
</dbReference>
<protein>
    <submittedName>
        <fullName evidence="2">Uncharacterized protein</fullName>
    </submittedName>
</protein>
<feature type="compositionally biased region" description="Basic and acidic residues" evidence="1">
    <location>
        <begin position="29"/>
        <end position="46"/>
    </location>
</feature>
<gene>
    <name evidence="2" type="ORF">VNI00_017637</name>
</gene>
<dbReference type="EMBL" id="JAYKXP010000182">
    <property type="protein sequence ID" value="KAK7020695.1"/>
    <property type="molecule type" value="Genomic_DNA"/>
</dbReference>
<feature type="region of interest" description="Disordered" evidence="1">
    <location>
        <begin position="1"/>
        <end position="90"/>
    </location>
</feature>